<reference evidence="3 4" key="1">
    <citation type="journal article" date="2005" name="Science">
        <title>Genome sequence of Theileria parva, a bovine pathogen that transforms lymphocytes.</title>
        <authorList>
            <person name="Gardner M.J."/>
            <person name="Bishop R."/>
            <person name="Shah T."/>
            <person name="de Villiers E.P."/>
            <person name="Carlton J.M."/>
            <person name="Hall N."/>
            <person name="Ren Q."/>
            <person name="Paulsen I.T."/>
            <person name="Pain A."/>
            <person name="Berriman M."/>
            <person name="Wilson R.J.M."/>
            <person name="Sato S."/>
            <person name="Ralph S.A."/>
            <person name="Mann D.J."/>
            <person name="Xiong Z."/>
            <person name="Shallom S.J."/>
            <person name="Weidman J."/>
            <person name="Jiang L."/>
            <person name="Lynn J."/>
            <person name="Weaver B."/>
            <person name="Shoaibi A."/>
            <person name="Domingo A.R."/>
            <person name="Wasawo D."/>
            <person name="Crabtree J."/>
            <person name="Wortman J.R."/>
            <person name="Haas B."/>
            <person name="Angiuoli S.V."/>
            <person name="Creasy T.H."/>
            <person name="Lu C."/>
            <person name="Suh B."/>
            <person name="Silva J.C."/>
            <person name="Utterback T.R."/>
            <person name="Feldblyum T.V."/>
            <person name="Pertea M."/>
            <person name="Allen J."/>
            <person name="Nierman W.C."/>
            <person name="Taracha E.L.N."/>
            <person name="Salzberg S.L."/>
            <person name="White O.R."/>
            <person name="Fitzhugh H.A."/>
            <person name="Morzaria S."/>
            <person name="Venter J.C."/>
            <person name="Fraser C.M."/>
            <person name="Nene V."/>
        </authorList>
    </citation>
    <scope>NUCLEOTIDE SEQUENCE [LARGE SCALE GENOMIC DNA]</scope>
    <source>
        <strain evidence="3 4">Muguga</strain>
    </source>
</reference>
<dbReference type="PANTHER" id="PTHR44019">
    <property type="entry name" value="WD REPEAT-CONTAINING PROTEIN 55"/>
    <property type="match status" value="1"/>
</dbReference>
<proteinExistence type="predicted"/>
<dbReference type="SUPFAM" id="SSF50978">
    <property type="entry name" value="WD40 repeat-like"/>
    <property type="match status" value="1"/>
</dbReference>
<evidence type="ECO:0000256" key="2">
    <source>
        <dbReference type="ARBA" id="ARBA00022737"/>
    </source>
</evidence>
<dbReference type="GeneID" id="3501378"/>
<keyword evidence="2" id="KW-0677">Repeat</keyword>
<name>Q4N369_THEPA</name>
<dbReference type="VEuPathDB" id="PiroplasmaDB:TpMuguga_04g00118"/>
<evidence type="ECO:0000313" key="4">
    <source>
        <dbReference type="Proteomes" id="UP000001949"/>
    </source>
</evidence>
<gene>
    <name evidence="3" type="ordered locus">TP04_0118</name>
</gene>
<dbReference type="AlphaFoldDB" id="Q4N369"/>
<dbReference type="PANTHER" id="PTHR44019:SF8">
    <property type="entry name" value="POC1 CENTRIOLAR PROTEIN HOMOLOG"/>
    <property type="match status" value="1"/>
</dbReference>
<dbReference type="InterPro" id="IPR015943">
    <property type="entry name" value="WD40/YVTN_repeat-like_dom_sf"/>
</dbReference>
<dbReference type="EMBL" id="AAGK01000004">
    <property type="protein sequence ID" value="EAN31470.1"/>
    <property type="molecule type" value="Genomic_DNA"/>
</dbReference>
<keyword evidence="1" id="KW-0853">WD repeat</keyword>
<dbReference type="Proteomes" id="UP000001949">
    <property type="component" value="Unassembled WGS sequence"/>
</dbReference>
<dbReference type="RefSeq" id="XP_763753.1">
    <property type="nucleotide sequence ID" value="XM_758660.1"/>
</dbReference>
<dbReference type="SMART" id="SM00320">
    <property type="entry name" value="WD40"/>
    <property type="match status" value="4"/>
</dbReference>
<keyword evidence="4" id="KW-1185">Reference proteome</keyword>
<protein>
    <submittedName>
        <fullName evidence="3">Uncharacterized protein</fullName>
    </submittedName>
</protein>
<evidence type="ECO:0000256" key="1">
    <source>
        <dbReference type="ARBA" id="ARBA00022574"/>
    </source>
</evidence>
<dbReference type="OMA" id="GRLYVWQ"/>
<dbReference type="InterPro" id="IPR036322">
    <property type="entry name" value="WD40_repeat_dom_sf"/>
</dbReference>
<dbReference type="STRING" id="5875.Q4N369"/>
<dbReference type="Pfam" id="PF00400">
    <property type="entry name" value="WD40"/>
    <property type="match status" value="1"/>
</dbReference>
<sequence length="310" mass="35082">MLEKVVVVGKSGVHVLDSNARIDQTIANESMLSEMNGCVMSSSGLCVSLLEKAKLVFISHENVFRASVPEMMTSITCTNEGEILFCGSKSGKLYVWHLREGNLLYCEQIFYNEVTDVKLDPLESSLLLSSSNGDLSLVKLVDLFTNDLHTKHFLGHTTHILSVCNKRYGLDSVDFLSVSRDKNLRLWRENSTQSVKSFQLQSNPLKLYSYRGTYLLCDDGNLVIINLKEFTLQYVKLHPGPVYSFLEVGNQFISCSFDGIRVWDSHFNLISLYNPNLSINQMFTVKSIPRCNYKQLLKLKLQNVANTIQI</sequence>
<dbReference type="Gene3D" id="2.130.10.10">
    <property type="entry name" value="YVTN repeat-like/Quinoprotein amine dehydrogenase"/>
    <property type="match status" value="1"/>
</dbReference>
<dbReference type="KEGG" id="tpv:TP04_0118"/>
<dbReference type="InterPro" id="IPR050505">
    <property type="entry name" value="WDR55/POC1"/>
</dbReference>
<evidence type="ECO:0000313" key="3">
    <source>
        <dbReference type="EMBL" id="EAN31470.1"/>
    </source>
</evidence>
<comment type="caution">
    <text evidence="3">The sequence shown here is derived from an EMBL/GenBank/DDBJ whole genome shotgun (WGS) entry which is preliminary data.</text>
</comment>
<dbReference type="eggNOG" id="ENOG502SWXI">
    <property type="taxonomic scope" value="Eukaryota"/>
</dbReference>
<accession>Q4N369</accession>
<organism evidence="3 4">
    <name type="scientific">Theileria parva</name>
    <name type="common">East coast fever infection agent</name>
    <dbReference type="NCBI Taxonomy" id="5875"/>
    <lineage>
        <taxon>Eukaryota</taxon>
        <taxon>Sar</taxon>
        <taxon>Alveolata</taxon>
        <taxon>Apicomplexa</taxon>
        <taxon>Aconoidasida</taxon>
        <taxon>Piroplasmida</taxon>
        <taxon>Theileriidae</taxon>
        <taxon>Theileria</taxon>
    </lineage>
</organism>
<dbReference type="InterPro" id="IPR001680">
    <property type="entry name" value="WD40_rpt"/>
</dbReference>
<dbReference type="InParanoid" id="Q4N369"/>